<accession>A0ABU7RYC8</accession>
<organism evidence="2 3">
    <name type="scientific">Plantactinospora sonchi</name>
    <dbReference type="NCBI Taxonomy" id="1544735"/>
    <lineage>
        <taxon>Bacteria</taxon>
        <taxon>Bacillati</taxon>
        <taxon>Actinomycetota</taxon>
        <taxon>Actinomycetes</taxon>
        <taxon>Micromonosporales</taxon>
        <taxon>Micromonosporaceae</taxon>
        <taxon>Plantactinospora</taxon>
    </lineage>
</organism>
<dbReference type="SUPFAM" id="SSF54593">
    <property type="entry name" value="Glyoxalase/Bleomycin resistance protein/Dihydroxybiphenyl dioxygenase"/>
    <property type="match status" value="1"/>
</dbReference>
<dbReference type="RefSeq" id="WP_331216501.1">
    <property type="nucleotide sequence ID" value="NZ_JAZGQK010000020.1"/>
</dbReference>
<dbReference type="Gene3D" id="3.10.180.10">
    <property type="entry name" value="2,3-Dihydroxybiphenyl 1,2-Dioxygenase, domain 1"/>
    <property type="match status" value="1"/>
</dbReference>
<sequence length="147" mass="16554">MTMPYDFQVTQDSADPHNLADWWAETLGWEVEPSDEAFIRRMIDAGYATEDDTTRHHGVLVWRAGAAIRHPDGPTRAPRVLFQHVPEPRTVKNRMHLDVRVGTDDVDAVVEKLVGRGARVLHQGRQGPQTWTTMADPEGNEFCVSPS</sequence>
<evidence type="ECO:0000313" key="3">
    <source>
        <dbReference type="Proteomes" id="UP001332243"/>
    </source>
</evidence>
<reference evidence="2 3" key="1">
    <citation type="submission" date="2024-01" db="EMBL/GenBank/DDBJ databases">
        <title>Genome insights into Plantactinospora sonchi sp. nov.</title>
        <authorList>
            <person name="Wang L."/>
        </authorList>
    </citation>
    <scope>NUCLEOTIDE SEQUENCE [LARGE SCALE GENOMIC DNA]</scope>
    <source>
        <strain evidence="2 3">NEAU-QY2</strain>
    </source>
</reference>
<dbReference type="PANTHER" id="PTHR35908:SF1">
    <property type="entry name" value="CONSERVED PROTEIN"/>
    <property type="match status" value="1"/>
</dbReference>
<evidence type="ECO:0000259" key="1">
    <source>
        <dbReference type="Pfam" id="PF18029"/>
    </source>
</evidence>
<dbReference type="EMBL" id="JAZGQK010000020">
    <property type="protein sequence ID" value="MEE6261395.1"/>
    <property type="molecule type" value="Genomic_DNA"/>
</dbReference>
<dbReference type="InterPro" id="IPR029068">
    <property type="entry name" value="Glyas_Bleomycin-R_OHBP_Dase"/>
</dbReference>
<evidence type="ECO:0000313" key="2">
    <source>
        <dbReference type="EMBL" id="MEE6261395.1"/>
    </source>
</evidence>
<feature type="domain" description="Glyoxalase-like" evidence="1">
    <location>
        <begin position="8"/>
        <end position="144"/>
    </location>
</feature>
<comment type="caution">
    <text evidence="2">The sequence shown here is derived from an EMBL/GenBank/DDBJ whole genome shotgun (WGS) entry which is preliminary data.</text>
</comment>
<dbReference type="PANTHER" id="PTHR35908">
    <property type="entry name" value="HYPOTHETICAL FUSION PROTEIN"/>
    <property type="match status" value="1"/>
</dbReference>
<gene>
    <name evidence="2" type="ORF">V1633_23205</name>
</gene>
<keyword evidence="3" id="KW-1185">Reference proteome</keyword>
<name>A0ABU7RYC8_9ACTN</name>
<dbReference type="Pfam" id="PF18029">
    <property type="entry name" value="Glyoxalase_6"/>
    <property type="match status" value="1"/>
</dbReference>
<protein>
    <submittedName>
        <fullName evidence="2">VOC family protein</fullName>
    </submittedName>
</protein>
<dbReference type="InterPro" id="IPR041581">
    <property type="entry name" value="Glyoxalase_6"/>
</dbReference>
<proteinExistence type="predicted"/>
<dbReference type="Proteomes" id="UP001332243">
    <property type="component" value="Unassembled WGS sequence"/>
</dbReference>